<evidence type="ECO:0000256" key="3">
    <source>
        <dbReference type="ARBA" id="ARBA00022989"/>
    </source>
</evidence>
<feature type="transmembrane region" description="Helical" evidence="5">
    <location>
        <begin position="348"/>
        <end position="370"/>
    </location>
</feature>
<organism evidence="6">
    <name type="scientific">Salmonella enterica subsp. enterica serovar Java</name>
    <dbReference type="NCBI Taxonomy" id="224729"/>
    <lineage>
        <taxon>Bacteria</taxon>
        <taxon>Pseudomonadati</taxon>
        <taxon>Pseudomonadota</taxon>
        <taxon>Gammaproteobacteria</taxon>
        <taxon>Enterobacterales</taxon>
        <taxon>Enterobacteriaceae</taxon>
        <taxon>Salmonella</taxon>
    </lineage>
</organism>
<feature type="transmembrane region" description="Helical" evidence="5">
    <location>
        <begin position="422"/>
        <end position="440"/>
    </location>
</feature>
<comment type="subcellular location">
    <subcellularLocation>
        <location evidence="1">Membrane</location>
        <topology evidence="1">Multi-pass membrane protein</topology>
    </subcellularLocation>
</comment>
<accession>A0A3Z6QFR1</accession>
<dbReference type="GO" id="GO:0005886">
    <property type="term" value="C:plasma membrane"/>
    <property type="evidence" value="ECO:0007669"/>
    <property type="project" value="TreeGrafter"/>
</dbReference>
<evidence type="ECO:0000313" key="7">
    <source>
        <dbReference type="EMBL" id="EBY8645515.1"/>
    </source>
</evidence>
<dbReference type="EMBL" id="AAHPHN010000143">
    <property type="protein sequence ID" value="EBY8645515.1"/>
    <property type="molecule type" value="Genomic_DNA"/>
</dbReference>
<dbReference type="PANTHER" id="PTHR10283:SF82">
    <property type="entry name" value="SOLUTE CARRIER FAMILY 13 MEMBER 2"/>
    <property type="match status" value="1"/>
</dbReference>
<name>A0A3Z6QFR1_SALEB</name>
<keyword evidence="4 5" id="KW-0472">Membrane</keyword>
<dbReference type="PANTHER" id="PTHR10283">
    <property type="entry name" value="SOLUTE CARRIER FAMILY 13 MEMBER"/>
    <property type="match status" value="1"/>
</dbReference>
<feature type="transmembrane region" description="Helical" evidence="5">
    <location>
        <begin position="118"/>
        <end position="144"/>
    </location>
</feature>
<feature type="transmembrane region" description="Helical" evidence="5">
    <location>
        <begin position="80"/>
        <end position="112"/>
    </location>
</feature>
<feature type="transmembrane region" description="Helical" evidence="5">
    <location>
        <begin position="252"/>
        <end position="270"/>
    </location>
</feature>
<dbReference type="Proteomes" id="UP000839631">
    <property type="component" value="Unassembled WGS sequence"/>
</dbReference>
<feature type="transmembrane region" description="Helical" evidence="5">
    <location>
        <begin position="276"/>
        <end position="294"/>
    </location>
</feature>
<comment type="caution">
    <text evidence="6">The sequence shown here is derived from an EMBL/GenBank/DDBJ whole genome shotgun (WGS) entry which is preliminary data.</text>
</comment>
<dbReference type="GO" id="GO:0008514">
    <property type="term" value="F:organic anion transmembrane transporter activity"/>
    <property type="evidence" value="ECO:0007669"/>
    <property type="project" value="UniProtKB-ARBA"/>
</dbReference>
<dbReference type="Pfam" id="PF00939">
    <property type="entry name" value="Na_sulph_symp"/>
    <property type="match status" value="1"/>
</dbReference>
<evidence type="ECO:0000313" key="6">
    <source>
        <dbReference type="EMBL" id="EAC0785823.1"/>
    </source>
</evidence>
<evidence type="ECO:0000256" key="4">
    <source>
        <dbReference type="ARBA" id="ARBA00023136"/>
    </source>
</evidence>
<reference evidence="6" key="1">
    <citation type="submission" date="2018-09" db="EMBL/GenBank/DDBJ databases">
        <authorList>
            <person name="Ashton P.M."/>
            <person name="Dallman T."/>
            <person name="Nair S."/>
            <person name="De Pinna E."/>
            <person name="Peters T."/>
            <person name="Grant K."/>
        </authorList>
    </citation>
    <scope>NUCLEOTIDE SEQUENCE [LARGE SCALE GENOMIC DNA]</scope>
    <source>
        <strain evidence="7">140692</strain>
        <strain evidence="6">412099</strain>
    </source>
</reference>
<feature type="transmembrane region" description="Helical" evidence="5">
    <location>
        <begin position="206"/>
        <end position="232"/>
    </location>
</feature>
<dbReference type="GO" id="GO:1905039">
    <property type="term" value="P:carboxylic acid transmembrane transport"/>
    <property type="evidence" value="ECO:0007669"/>
    <property type="project" value="UniProtKB-ARBA"/>
</dbReference>
<keyword evidence="3 5" id="KW-1133">Transmembrane helix</keyword>
<proteinExistence type="predicted"/>
<feature type="transmembrane region" description="Helical" evidence="5">
    <location>
        <begin position="382"/>
        <end position="402"/>
    </location>
</feature>
<evidence type="ECO:0000256" key="2">
    <source>
        <dbReference type="ARBA" id="ARBA00022692"/>
    </source>
</evidence>
<dbReference type="EMBL" id="AAAGSE010000004">
    <property type="protein sequence ID" value="EAC0785823.1"/>
    <property type="molecule type" value="Genomic_DNA"/>
</dbReference>
<feature type="transmembrane region" description="Helical" evidence="5">
    <location>
        <begin position="12"/>
        <end position="45"/>
    </location>
</feature>
<protein>
    <submittedName>
        <fullName evidence="6">Sodium:sulfate symporter</fullName>
    </submittedName>
</protein>
<evidence type="ECO:0000256" key="1">
    <source>
        <dbReference type="ARBA" id="ARBA00004141"/>
    </source>
</evidence>
<dbReference type="InterPro" id="IPR001898">
    <property type="entry name" value="SLC13A/DASS"/>
</dbReference>
<gene>
    <name evidence="6" type="ORF">D6K54_03430</name>
    <name evidence="7" type="ORF">D6S17_29160</name>
</gene>
<sequence>MIMINKKNIAICLYVIMIFIPFLSTIGNEIKIGIIILSTIFLWATSAVPEWFSSFTFLTICSVFNFASTDVIFSGFTSSAAWLVISGVIISAAIIHVGLGNIIASYIFPIFIGTCKKAIFTSALLGLVTAFIMPSAMNRIILLVPILDSIAIKLGYNTNDKGYKGVLLSGVLGSYLPATTILPANVPNNILIGLVEKIFKTTPSYIDYFILHFPVMGFLKLILTTIIIIVLYNDKPTNKENYKIKANFTQKILAFILFIGVLLWMTESLHKISTSTISLIIAVICLIPGSGFLPTKPMSKLNTGSFFYVATIVSLGTIAYHSGVAQYVANQIINYLPVNNGSFTEKFFSLSALSGIMGLVVTIPGVPGVLTPMTGFISNLIGFPIEMTYMTQIIGFSTVFFVYQAPPLVIACQTGKLSVYEVSKICFISSMISIIVLWPLDSIWWKLITPFIFK</sequence>
<feature type="transmembrane region" description="Helical" evidence="5">
    <location>
        <begin position="306"/>
        <end position="328"/>
    </location>
</feature>
<dbReference type="AlphaFoldDB" id="A0A3Z6QFR1"/>
<keyword evidence="2 5" id="KW-0812">Transmembrane</keyword>
<evidence type="ECO:0000256" key="5">
    <source>
        <dbReference type="SAM" id="Phobius"/>
    </source>
</evidence>
<feature type="transmembrane region" description="Helical" evidence="5">
    <location>
        <begin position="165"/>
        <end position="186"/>
    </location>
</feature>